<dbReference type="EMBL" id="CM000848">
    <property type="protein sequence ID" value="KRH12845.1"/>
    <property type="molecule type" value="Genomic_DNA"/>
</dbReference>
<dbReference type="Pfam" id="PF00403">
    <property type="entry name" value="HMA"/>
    <property type="match status" value="1"/>
</dbReference>
<accession>A0A0R0G3D4</accession>
<dbReference type="Gramene" id="KRH12845">
    <property type="protein sequence ID" value="KRH12845"/>
    <property type="gene ID" value="GLYMA_15G198800"/>
</dbReference>
<reference evidence="3 4" key="1">
    <citation type="journal article" date="2010" name="Nature">
        <title>Genome sequence of the palaeopolyploid soybean.</title>
        <authorList>
            <person name="Schmutz J."/>
            <person name="Cannon S.B."/>
            <person name="Schlueter J."/>
            <person name="Ma J."/>
            <person name="Mitros T."/>
            <person name="Nelson W."/>
            <person name="Hyten D.L."/>
            <person name="Song Q."/>
            <person name="Thelen J.J."/>
            <person name="Cheng J."/>
            <person name="Xu D."/>
            <person name="Hellsten U."/>
            <person name="May G.D."/>
            <person name="Yu Y."/>
            <person name="Sakurai T."/>
            <person name="Umezawa T."/>
            <person name="Bhattacharyya M.K."/>
            <person name="Sandhu D."/>
            <person name="Valliyodan B."/>
            <person name="Lindquist E."/>
            <person name="Peto M."/>
            <person name="Grant D."/>
            <person name="Shu S."/>
            <person name="Goodstein D."/>
            <person name="Barry K."/>
            <person name="Futrell-Griggs M."/>
            <person name="Abernathy B."/>
            <person name="Du J."/>
            <person name="Tian Z."/>
            <person name="Zhu L."/>
            <person name="Gill N."/>
            <person name="Joshi T."/>
            <person name="Libault M."/>
            <person name="Sethuraman A."/>
            <person name="Zhang X.-C."/>
            <person name="Shinozaki K."/>
            <person name="Nguyen H.T."/>
            <person name="Wing R.A."/>
            <person name="Cregan P."/>
            <person name="Specht J."/>
            <person name="Grimwood J."/>
            <person name="Rokhsar D."/>
            <person name="Stacey G."/>
            <person name="Shoemaker R.C."/>
            <person name="Jackson S.A."/>
        </authorList>
    </citation>
    <scope>NUCLEOTIDE SEQUENCE</scope>
    <source>
        <strain evidence="4">cv. Williams 82</strain>
        <tissue evidence="3">Callus</tissue>
    </source>
</reference>
<feature type="region of interest" description="Disordered" evidence="1">
    <location>
        <begin position="1"/>
        <end position="30"/>
    </location>
</feature>
<dbReference type="PaxDb" id="3847-GLYMA03G13213.1"/>
<protein>
    <recommendedName>
        <fullName evidence="2">HMA domain-containing protein</fullName>
    </recommendedName>
</protein>
<name>A0A0R0G3D4_SOYBN</name>
<keyword evidence="5" id="KW-1185">Reference proteome</keyword>
<dbReference type="SUPFAM" id="SSF53098">
    <property type="entry name" value="Ribonuclease H-like"/>
    <property type="match status" value="1"/>
</dbReference>
<dbReference type="SUPFAM" id="SSF55008">
    <property type="entry name" value="HMA, heavy metal-associated domain"/>
    <property type="match status" value="1"/>
</dbReference>
<evidence type="ECO:0000313" key="5">
    <source>
        <dbReference type="Proteomes" id="UP000008827"/>
    </source>
</evidence>
<dbReference type="InterPro" id="IPR012337">
    <property type="entry name" value="RNaseH-like_sf"/>
</dbReference>
<evidence type="ECO:0000256" key="1">
    <source>
        <dbReference type="SAM" id="MobiDB-lite"/>
    </source>
</evidence>
<reference evidence="3" key="3">
    <citation type="submission" date="2018-07" db="EMBL/GenBank/DDBJ databases">
        <title>WGS assembly of Glycine max.</title>
        <authorList>
            <person name="Schmutz J."/>
            <person name="Cannon S."/>
            <person name="Schlueter J."/>
            <person name="Ma J."/>
            <person name="Mitros T."/>
            <person name="Nelson W."/>
            <person name="Hyten D."/>
            <person name="Song Q."/>
            <person name="Thelen J."/>
            <person name="Cheng J."/>
            <person name="Xu D."/>
            <person name="Hellsten U."/>
            <person name="May G."/>
            <person name="Yu Y."/>
            <person name="Sakurai T."/>
            <person name="Umezawa T."/>
            <person name="Bhattacharyya M."/>
            <person name="Sandhu D."/>
            <person name="Valliyodan B."/>
            <person name="Lindquist E."/>
            <person name="Peto M."/>
            <person name="Grant D."/>
            <person name="Shu S."/>
            <person name="Goodstein D."/>
            <person name="Barry K."/>
            <person name="Futrell-Griggs M."/>
            <person name="Abernathy B."/>
            <person name="Du J."/>
            <person name="Tian Z."/>
            <person name="Zhu L."/>
            <person name="Gill N."/>
            <person name="Joshi T."/>
            <person name="Libault M."/>
            <person name="Sethuraman A."/>
            <person name="Zhang X."/>
            <person name="Shinozaki K."/>
            <person name="Nguyen H."/>
            <person name="Wing R."/>
            <person name="Cregan P."/>
            <person name="Specht J."/>
            <person name="Grimwood J."/>
            <person name="Rokhsar D."/>
            <person name="Stacey G."/>
            <person name="Shoemaker R."/>
            <person name="Jackson S."/>
        </authorList>
    </citation>
    <scope>NUCLEOTIDE SEQUENCE</scope>
    <source>
        <tissue evidence="3">Callus</tissue>
    </source>
</reference>
<feature type="domain" description="HMA" evidence="2">
    <location>
        <begin position="30"/>
        <end position="93"/>
    </location>
</feature>
<dbReference type="GO" id="GO:0046872">
    <property type="term" value="F:metal ion binding"/>
    <property type="evidence" value="ECO:0007669"/>
    <property type="project" value="InterPro"/>
</dbReference>
<dbReference type="InParanoid" id="A0A0R0G3D4"/>
<evidence type="ECO:0000313" key="4">
    <source>
        <dbReference type="EnsemblPlants" id="KRH12845"/>
    </source>
</evidence>
<dbReference type="EnsemblPlants" id="KRH12845">
    <property type="protein sequence ID" value="KRH12845"/>
    <property type="gene ID" value="GLYMA_15G198800"/>
</dbReference>
<dbReference type="AlphaFoldDB" id="A0A0R0G3D4"/>
<evidence type="ECO:0000259" key="2">
    <source>
        <dbReference type="PROSITE" id="PS50846"/>
    </source>
</evidence>
<feature type="compositionally biased region" description="Polar residues" evidence="1">
    <location>
        <begin position="152"/>
        <end position="165"/>
    </location>
</feature>
<dbReference type="PANTHER" id="PTHR32166">
    <property type="entry name" value="OSJNBA0013A04.12 PROTEIN"/>
    <property type="match status" value="1"/>
</dbReference>
<dbReference type="Proteomes" id="UP000008827">
    <property type="component" value="Chromosome 15"/>
</dbReference>
<evidence type="ECO:0000313" key="3">
    <source>
        <dbReference type="EMBL" id="KRH12845.1"/>
    </source>
</evidence>
<reference evidence="4" key="2">
    <citation type="submission" date="2018-02" db="UniProtKB">
        <authorList>
            <consortium name="EnsemblPlants"/>
        </authorList>
    </citation>
    <scope>IDENTIFICATION</scope>
    <source>
        <strain evidence="4">Williams 82</strain>
    </source>
</reference>
<dbReference type="InterPro" id="IPR036163">
    <property type="entry name" value="HMA_dom_sf"/>
</dbReference>
<organism evidence="3">
    <name type="scientific">Glycine max</name>
    <name type="common">Soybean</name>
    <name type="synonym">Glycine hispida</name>
    <dbReference type="NCBI Taxonomy" id="3847"/>
    <lineage>
        <taxon>Eukaryota</taxon>
        <taxon>Viridiplantae</taxon>
        <taxon>Streptophyta</taxon>
        <taxon>Embryophyta</taxon>
        <taxon>Tracheophyta</taxon>
        <taxon>Spermatophyta</taxon>
        <taxon>Magnoliopsida</taxon>
        <taxon>eudicotyledons</taxon>
        <taxon>Gunneridae</taxon>
        <taxon>Pentapetalae</taxon>
        <taxon>rosids</taxon>
        <taxon>fabids</taxon>
        <taxon>Fabales</taxon>
        <taxon>Fabaceae</taxon>
        <taxon>Papilionoideae</taxon>
        <taxon>50 kb inversion clade</taxon>
        <taxon>NPAAA clade</taxon>
        <taxon>indigoferoid/millettioid clade</taxon>
        <taxon>Phaseoleae</taxon>
        <taxon>Glycine</taxon>
        <taxon>Glycine subgen. Soja</taxon>
    </lineage>
</organism>
<dbReference type="STRING" id="3847.A0A0R0G3D4"/>
<dbReference type="PROSITE" id="PS50846">
    <property type="entry name" value="HMA_2"/>
    <property type="match status" value="1"/>
</dbReference>
<dbReference type="PANTHER" id="PTHR32166:SF74">
    <property type="entry name" value="OS05G0256350 PROTEIN"/>
    <property type="match status" value="1"/>
</dbReference>
<dbReference type="OMA" id="TTHGAND"/>
<feature type="compositionally biased region" description="Basic and acidic residues" evidence="1">
    <location>
        <begin position="11"/>
        <end position="28"/>
    </location>
</feature>
<dbReference type="Gene3D" id="3.30.70.100">
    <property type="match status" value="2"/>
</dbReference>
<gene>
    <name evidence="3" type="ORF">GLYMA_15G198800</name>
</gene>
<dbReference type="InterPro" id="IPR007021">
    <property type="entry name" value="DUF659"/>
</dbReference>
<dbReference type="InterPro" id="IPR006121">
    <property type="entry name" value="HMA_dom"/>
</dbReference>
<sequence length="722" mass="81507">MVVQGGSQESPKAESKPEENPEEKKEPKPQSPCVLFVDLHCKGCAKKIKKSIMKMRGVWGVVIDMAENEVTIKGIVEPQAICNIISKKTKKRAQVISPLPEAAEGEPIPEAVTSQASEPVTVELKISMHCEACAKQLKRKILKMRGVGLTRPNPTRMQPAATTHGANDDDEHNANGGDDPHVVNIAIQLNGDTNTIVCNFCGKITKGGITRAKQHLIGKSGNVATFKKTPPNVVEELKEYMATKKSGTTYSTSGSGNMANIRDFEFGEPIGCDGSEDEFADSCNSTASAKTKCGTTKGPMDKFCKNPENAINRRKMEMLRQMNIRKSMDKNEVLKVHQHIARFWYQAGLSFNLIKLKSFENMVAAIGQYGPHLPIPSYHDIRVPFLKKEIEYTENLMKGHKEQWVKYGCTIMSNAWTDRKQRCIINFFINSQAGTMFLKSVDGSDFVKTGEKLFELLDAIVEEVGEENVVQVVIDNESNYVLAGKLLEEKRKHIYWTPCAAHCIDLMLEDIGKLPLIRKTIRRGINLVGFIYAHSSTLSLLRNFTNKRELVRHVITRFSTSYLTLERLHKKKANIRKMFTSDEWTLNKLSKEPKGKEATKVVLMPSFWNSVVYTLKVMAPLVKVLRLVDGEKKSAMGYIYEAMDKAKEKIIKSFNNNESKYKDVFAIIDKRWNCQLHRPLHAATHFLNPEFFYDNTDLEFDFEVTNGLVECIKKLIPQFDVQ</sequence>
<feature type="region of interest" description="Disordered" evidence="1">
    <location>
        <begin position="149"/>
        <end position="178"/>
    </location>
</feature>
<proteinExistence type="predicted"/>
<dbReference type="Pfam" id="PF04937">
    <property type="entry name" value="DUF659"/>
    <property type="match status" value="1"/>
</dbReference>